<evidence type="ECO:0000256" key="5">
    <source>
        <dbReference type="ARBA" id="ARBA00022723"/>
    </source>
</evidence>
<feature type="compositionally biased region" description="Low complexity" evidence="17">
    <location>
        <begin position="674"/>
        <end position="688"/>
    </location>
</feature>
<evidence type="ECO:0000256" key="2">
    <source>
        <dbReference type="ARBA" id="ARBA00010563"/>
    </source>
</evidence>
<keyword evidence="12 16" id="KW-0267">Excision nuclease</keyword>
<evidence type="ECO:0000256" key="4">
    <source>
        <dbReference type="ARBA" id="ARBA00022722"/>
    </source>
</evidence>
<dbReference type="InterPro" id="IPR008918">
    <property type="entry name" value="HhH2"/>
</dbReference>
<evidence type="ECO:0000313" key="20">
    <source>
        <dbReference type="EMBL" id="KAG7162523.1"/>
    </source>
</evidence>
<keyword evidence="9 16" id="KW-0378">Hydrolase</keyword>
<dbReference type="GO" id="GO:0006298">
    <property type="term" value="P:mismatch repair"/>
    <property type="evidence" value="ECO:0007669"/>
    <property type="project" value="TreeGrafter"/>
</dbReference>
<dbReference type="PANTHER" id="PTHR11081">
    <property type="entry name" value="FLAP ENDONUCLEASE FAMILY MEMBER"/>
    <property type="match status" value="1"/>
</dbReference>
<keyword evidence="11 16" id="KW-0460">Magnesium</keyword>
<dbReference type="SMART" id="SM00485">
    <property type="entry name" value="XPGN"/>
    <property type="match status" value="1"/>
</dbReference>
<evidence type="ECO:0000256" key="7">
    <source>
        <dbReference type="ARBA" id="ARBA00022763"/>
    </source>
</evidence>
<keyword evidence="13 16" id="KW-0238">DNA-binding</keyword>
<organism evidence="20 21">
    <name type="scientific">Homarus americanus</name>
    <name type="common">American lobster</name>
    <dbReference type="NCBI Taxonomy" id="6706"/>
    <lineage>
        <taxon>Eukaryota</taxon>
        <taxon>Metazoa</taxon>
        <taxon>Ecdysozoa</taxon>
        <taxon>Arthropoda</taxon>
        <taxon>Crustacea</taxon>
        <taxon>Multicrustacea</taxon>
        <taxon>Malacostraca</taxon>
        <taxon>Eumalacostraca</taxon>
        <taxon>Eucarida</taxon>
        <taxon>Decapoda</taxon>
        <taxon>Pleocyemata</taxon>
        <taxon>Astacidea</taxon>
        <taxon>Nephropoidea</taxon>
        <taxon>Nephropidae</taxon>
        <taxon>Homarus</taxon>
    </lineage>
</organism>
<dbReference type="GO" id="GO:0017108">
    <property type="term" value="F:5'-flap endonuclease activity"/>
    <property type="evidence" value="ECO:0007669"/>
    <property type="project" value="TreeGrafter"/>
</dbReference>
<dbReference type="InterPro" id="IPR037315">
    <property type="entry name" value="EXO1_H3TH"/>
</dbReference>
<keyword evidence="14 16" id="KW-0234">DNA repair</keyword>
<keyword evidence="21" id="KW-1185">Reference proteome</keyword>
<feature type="compositionally biased region" description="Polar residues" evidence="17">
    <location>
        <begin position="505"/>
        <end position="519"/>
    </location>
</feature>
<evidence type="ECO:0000256" key="16">
    <source>
        <dbReference type="RuleBase" id="RU910737"/>
    </source>
</evidence>
<evidence type="ECO:0000256" key="17">
    <source>
        <dbReference type="SAM" id="MobiDB-lite"/>
    </source>
</evidence>
<feature type="domain" description="XPG-I" evidence="18">
    <location>
        <begin position="138"/>
        <end position="204"/>
    </location>
</feature>
<evidence type="ECO:0000256" key="3">
    <source>
        <dbReference type="ARBA" id="ARBA00020324"/>
    </source>
</evidence>
<evidence type="ECO:0000259" key="19">
    <source>
        <dbReference type="SMART" id="SM00485"/>
    </source>
</evidence>
<protein>
    <recommendedName>
        <fullName evidence="3 16">Exonuclease 1</fullName>
        <ecNumber evidence="16">3.1.-.-</ecNumber>
    </recommendedName>
</protein>
<proteinExistence type="inferred from homology"/>
<keyword evidence="10 16" id="KW-0269">Exonuclease</keyword>
<evidence type="ECO:0000256" key="11">
    <source>
        <dbReference type="ARBA" id="ARBA00022842"/>
    </source>
</evidence>
<evidence type="ECO:0000259" key="18">
    <source>
        <dbReference type="SMART" id="SM00484"/>
    </source>
</evidence>
<comment type="subcellular location">
    <subcellularLocation>
        <location evidence="1 16">Nucleus</location>
    </subcellularLocation>
</comment>
<dbReference type="InterPro" id="IPR006084">
    <property type="entry name" value="XPG/Rad2"/>
</dbReference>
<dbReference type="FunFam" id="3.40.50.1010:FF:000002">
    <property type="entry name" value="Exonuclease 1, putative"/>
    <property type="match status" value="1"/>
</dbReference>
<comment type="function">
    <text evidence="16">5'-&gt;3' double-stranded DNA exonuclease which may also possess a cryptic 3'-&gt;5' double-stranded DNA exonuclease activity. Functions in DNA mismatch repair.</text>
</comment>
<dbReference type="SMART" id="SM00484">
    <property type="entry name" value="XPGI"/>
    <property type="match status" value="1"/>
</dbReference>
<dbReference type="PROSITE" id="PS00842">
    <property type="entry name" value="XPG_2"/>
    <property type="match status" value="1"/>
</dbReference>
<feature type="compositionally biased region" description="Basic and acidic residues" evidence="17">
    <location>
        <begin position="430"/>
        <end position="440"/>
    </location>
</feature>
<feature type="compositionally biased region" description="Polar residues" evidence="17">
    <location>
        <begin position="447"/>
        <end position="460"/>
    </location>
</feature>
<evidence type="ECO:0000256" key="15">
    <source>
        <dbReference type="ARBA" id="ARBA00023242"/>
    </source>
</evidence>
<dbReference type="EMBL" id="JAHLQT010027705">
    <property type="protein sequence ID" value="KAG7162523.1"/>
    <property type="molecule type" value="Genomic_DNA"/>
</dbReference>
<evidence type="ECO:0000256" key="6">
    <source>
        <dbReference type="ARBA" id="ARBA00022759"/>
    </source>
</evidence>
<dbReference type="InterPro" id="IPR006085">
    <property type="entry name" value="XPG_DNA_repair_N"/>
</dbReference>
<dbReference type="GO" id="GO:0006310">
    <property type="term" value="P:DNA recombination"/>
    <property type="evidence" value="ECO:0007669"/>
    <property type="project" value="TreeGrafter"/>
</dbReference>
<dbReference type="PANTHER" id="PTHR11081:SF8">
    <property type="entry name" value="EXONUCLEASE 1"/>
    <property type="match status" value="1"/>
</dbReference>
<evidence type="ECO:0000256" key="13">
    <source>
        <dbReference type="ARBA" id="ARBA00023125"/>
    </source>
</evidence>
<dbReference type="Pfam" id="PF00752">
    <property type="entry name" value="XPG_N"/>
    <property type="match status" value="1"/>
</dbReference>
<comment type="similarity">
    <text evidence="2 16">Belongs to the XPG/RAD2 endonuclease family. EXO1 subfamily.</text>
</comment>
<dbReference type="GO" id="GO:0035312">
    <property type="term" value="F:5'-3' DNA exonuclease activity"/>
    <property type="evidence" value="ECO:0007669"/>
    <property type="project" value="UniProtKB-UniRule"/>
</dbReference>
<dbReference type="GO" id="GO:0005634">
    <property type="term" value="C:nucleus"/>
    <property type="evidence" value="ECO:0007669"/>
    <property type="project" value="UniProtKB-SubCell"/>
</dbReference>
<evidence type="ECO:0000256" key="10">
    <source>
        <dbReference type="ARBA" id="ARBA00022839"/>
    </source>
</evidence>
<evidence type="ECO:0000256" key="12">
    <source>
        <dbReference type="ARBA" id="ARBA00022881"/>
    </source>
</evidence>
<keyword evidence="4 16" id="KW-0540">Nuclease</keyword>
<dbReference type="CDD" id="cd09908">
    <property type="entry name" value="H3TH_EXO1"/>
    <property type="match status" value="1"/>
</dbReference>
<feature type="domain" description="XPG N-terminal" evidence="19">
    <location>
        <begin position="1"/>
        <end position="99"/>
    </location>
</feature>
<dbReference type="InterPro" id="IPR044752">
    <property type="entry name" value="PIN-like_EXO1"/>
</dbReference>
<dbReference type="CDD" id="cd09857">
    <property type="entry name" value="PIN_EXO1"/>
    <property type="match status" value="1"/>
</dbReference>
<comment type="cofactor">
    <cofactor evidence="16">
        <name>Mg(2+)</name>
        <dbReference type="ChEBI" id="CHEBI:18420"/>
    </cofactor>
    <text evidence="16">Binds 2 magnesium ions per subunit. They probably participate in the reaction catalyzed by the enzyme. May bind an additional third magnesium ion after substrate binding.</text>
</comment>
<sequence length="802" mass="89688">MGIQGLLPFLKKASREANLRDFKGQTAAVDAYCWLHKGAFSCADKLVRGEPTDGYVIYVMKQINILLNNAIKPIMVFDGCHLPSKAVTETKRRENRERNRKKAKELLREGKIREAKECFQRCVDVTSEMAANVINACRARNVDVIVAPYEADAQLAYLNLSGVVQLVITEDSDLILFGSKAILFKMDNNGGGILVEQEKLHLGMNLPRDKFSFDKFRIMCILSGCDYLPSLHGIGLTKACKFINVTSNPDIHNALCKLPMYLKMPQLEVTKEYRDGFVNALNTFLYQLVFDPISRTLRPLIDYPDDKGPEDFPYAGKFIGHERALQIALGNVNVQTGEVVGNFDPETYKPPKPKSSGWNKHGDIRAAHPSIWTKSFTKKEPMVPSIFRSERRTTKGKEITVATPLFKRKKPEPEVLENDLTEGELHDLYSLPEKSRRVEASPDDTDNSLNDSGIHSTLDQLSDPLVAEEDTDKSVIARGDNNNDTFLDEKYTSSPETHKSKNPFAKSQTISKSQGTPNGHFSALKKFSKIKRTLMDQNTITYSRYFASPAVQTSAMGHDNSHVINKSHAEEEEAAKPECQSRVSALADKDTLEHKLHVDDSPTKSTKVPLSPVRTNTLPNKSENNFHWGKMSERFAHTNKERIKVERSPAAMTKFKPVAQRKIEVSKSKENNLVSSQSSDSEESSLSQRSHLSTVSLFSDVDSIDNESFGLTPSSIPSTPDGSTPFVVKEAVASPALPRHTFAQKTKLSALISKNKCRAPGLSRSSKKNKMKKQLHTKQLDLRDMFGFKKDGTKLQVPRLTL</sequence>
<feature type="region of interest" description="Disordered" evidence="17">
    <location>
        <begin position="662"/>
        <end position="688"/>
    </location>
</feature>
<feature type="compositionally biased region" description="Basic and acidic residues" evidence="17">
    <location>
        <begin position="487"/>
        <end position="499"/>
    </location>
</feature>
<dbReference type="FunFam" id="1.10.150.20:FF:000011">
    <property type="entry name" value="exonuclease 1"/>
    <property type="match status" value="1"/>
</dbReference>
<dbReference type="EC" id="3.1.-.-" evidence="16"/>
<keyword evidence="5 16" id="KW-0479">Metal-binding</keyword>
<dbReference type="SMART" id="SM00279">
    <property type="entry name" value="HhH2"/>
    <property type="match status" value="1"/>
</dbReference>
<dbReference type="Pfam" id="PF00867">
    <property type="entry name" value="XPG_I"/>
    <property type="match status" value="1"/>
</dbReference>
<evidence type="ECO:0000313" key="21">
    <source>
        <dbReference type="Proteomes" id="UP000747542"/>
    </source>
</evidence>
<dbReference type="OrthoDB" id="26491at2759"/>
<dbReference type="AlphaFoldDB" id="A0A8J5JWI9"/>
<dbReference type="GO" id="GO:0003677">
    <property type="term" value="F:DNA binding"/>
    <property type="evidence" value="ECO:0007669"/>
    <property type="project" value="UniProtKB-UniRule"/>
</dbReference>
<evidence type="ECO:0000256" key="14">
    <source>
        <dbReference type="ARBA" id="ARBA00023204"/>
    </source>
</evidence>
<keyword evidence="15 16" id="KW-0539">Nucleus</keyword>
<comment type="caution">
    <text evidence="20">The sequence shown here is derived from an EMBL/GenBank/DDBJ whole genome shotgun (WGS) entry which is preliminary data.</text>
</comment>
<feature type="region of interest" description="Disordered" evidence="17">
    <location>
        <begin position="599"/>
        <end position="626"/>
    </location>
</feature>
<reference evidence="20" key="1">
    <citation type="journal article" date="2021" name="Sci. Adv.">
        <title>The American lobster genome reveals insights on longevity, neural, and immune adaptations.</title>
        <authorList>
            <person name="Polinski J.M."/>
            <person name="Zimin A.V."/>
            <person name="Clark K.F."/>
            <person name="Kohn A.B."/>
            <person name="Sadowski N."/>
            <person name="Timp W."/>
            <person name="Ptitsyn A."/>
            <person name="Khanna P."/>
            <person name="Romanova D.Y."/>
            <person name="Williams P."/>
            <person name="Greenwood S.J."/>
            <person name="Moroz L.L."/>
            <person name="Walt D.R."/>
            <person name="Bodnar A.G."/>
        </authorList>
    </citation>
    <scope>NUCLEOTIDE SEQUENCE</scope>
    <source>
        <strain evidence="20">GMGI-L3</strain>
    </source>
</reference>
<name>A0A8J5JWI9_HOMAM</name>
<feature type="compositionally biased region" description="Polar residues" evidence="17">
    <location>
        <begin position="603"/>
        <end position="625"/>
    </location>
</feature>
<dbReference type="InterPro" id="IPR006086">
    <property type="entry name" value="XPG-I_dom"/>
</dbReference>
<evidence type="ECO:0000256" key="9">
    <source>
        <dbReference type="ARBA" id="ARBA00022801"/>
    </source>
</evidence>
<dbReference type="InterPro" id="IPR019974">
    <property type="entry name" value="XPG_CS"/>
</dbReference>
<gene>
    <name evidence="20" type="primary">exo1-L</name>
    <name evidence="20" type="ORF">Hamer_G008079</name>
</gene>
<evidence type="ECO:0000256" key="8">
    <source>
        <dbReference type="ARBA" id="ARBA00022769"/>
    </source>
</evidence>
<keyword evidence="7 16" id="KW-0227">DNA damage</keyword>
<keyword evidence="6" id="KW-0255">Endonuclease</keyword>
<dbReference type="GO" id="GO:0046872">
    <property type="term" value="F:metal ion binding"/>
    <property type="evidence" value="ECO:0007669"/>
    <property type="project" value="UniProtKB-UniRule"/>
</dbReference>
<accession>A0A8J5JWI9</accession>
<feature type="region of interest" description="Disordered" evidence="17">
    <location>
        <begin position="430"/>
        <end position="520"/>
    </location>
</feature>
<evidence type="ECO:0000256" key="1">
    <source>
        <dbReference type="ARBA" id="ARBA00004123"/>
    </source>
</evidence>
<dbReference type="Proteomes" id="UP000747542">
    <property type="component" value="Unassembled WGS sequence"/>
</dbReference>
<keyword evidence="8 16" id="KW-0228">DNA excision</keyword>